<reference evidence="1" key="1">
    <citation type="submission" date="2023-07" db="EMBL/GenBank/DDBJ databases">
        <title>draft genome sequence of fig (Ficus carica).</title>
        <authorList>
            <person name="Takahashi T."/>
            <person name="Nishimura K."/>
        </authorList>
    </citation>
    <scope>NUCLEOTIDE SEQUENCE</scope>
</reference>
<dbReference type="EMBL" id="BTGU01000051">
    <property type="protein sequence ID" value="GMN54355.1"/>
    <property type="molecule type" value="Genomic_DNA"/>
</dbReference>
<comment type="caution">
    <text evidence="1">The sequence shown here is derived from an EMBL/GenBank/DDBJ whole genome shotgun (WGS) entry which is preliminary data.</text>
</comment>
<accession>A0AA88DDS2</accession>
<gene>
    <name evidence="1" type="ORF">TIFTF001_023490</name>
</gene>
<name>A0AA88DDS2_FICCA</name>
<proteinExistence type="predicted"/>
<dbReference type="AlphaFoldDB" id="A0AA88DDS2"/>
<sequence>MRADQKKHVVFPYMNSVEVVVPVEIKNDKRLAVSLAEIEVELSTSVPSPGIGN</sequence>
<keyword evidence="2" id="KW-1185">Reference proteome</keyword>
<evidence type="ECO:0000313" key="2">
    <source>
        <dbReference type="Proteomes" id="UP001187192"/>
    </source>
</evidence>
<protein>
    <submittedName>
        <fullName evidence="1">Uncharacterized protein</fullName>
    </submittedName>
</protein>
<dbReference type="Proteomes" id="UP001187192">
    <property type="component" value="Unassembled WGS sequence"/>
</dbReference>
<organism evidence="1 2">
    <name type="scientific">Ficus carica</name>
    <name type="common">Common fig</name>
    <dbReference type="NCBI Taxonomy" id="3494"/>
    <lineage>
        <taxon>Eukaryota</taxon>
        <taxon>Viridiplantae</taxon>
        <taxon>Streptophyta</taxon>
        <taxon>Embryophyta</taxon>
        <taxon>Tracheophyta</taxon>
        <taxon>Spermatophyta</taxon>
        <taxon>Magnoliopsida</taxon>
        <taxon>eudicotyledons</taxon>
        <taxon>Gunneridae</taxon>
        <taxon>Pentapetalae</taxon>
        <taxon>rosids</taxon>
        <taxon>fabids</taxon>
        <taxon>Rosales</taxon>
        <taxon>Moraceae</taxon>
        <taxon>Ficeae</taxon>
        <taxon>Ficus</taxon>
    </lineage>
</organism>
<evidence type="ECO:0000313" key="1">
    <source>
        <dbReference type="EMBL" id="GMN54355.1"/>
    </source>
</evidence>